<keyword evidence="8" id="KW-0418">Kinase</keyword>
<dbReference type="InterPro" id="IPR036890">
    <property type="entry name" value="HATPase_C_sf"/>
</dbReference>
<dbReference type="PANTHER" id="PTHR45339">
    <property type="entry name" value="HYBRID SIGNAL TRANSDUCTION HISTIDINE KINASE J"/>
    <property type="match status" value="1"/>
</dbReference>
<dbReference type="Pfam" id="PF00512">
    <property type="entry name" value="HisKA"/>
    <property type="match status" value="1"/>
</dbReference>
<dbReference type="InterPro" id="IPR001789">
    <property type="entry name" value="Sig_transdc_resp-reg_receiver"/>
</dbReference>
<dbReference type="SUPFAM" id="SSF52172">
    <property type="entry name" value="CheY-like"/>
    <property type="match status" value="2"/>
</dbReference>
<feature type="domain" description="Histidine kinase" evidence="6">
    <location>
        <begin position="48"/>
        <end position="281"/>
    </location>
</feature>
<dbReference type="Gene3D" id="3.40.50.2300">
    <property type="match status" value="2"/>
</dbReference>
<dbReference type="InterPro" id="IPR011006">
    <property type="entry name" value="CheY-like_superfamily"/>
</dbReference>
<dbReference type="SMART" id="SM00387">
    <property type="entry name" value="HATPase_c"/>
    <property type="match status" value="1"/>
</dbReference>
<dbReference type="PROSITE" id="PS50110">
    <property type="entry name" value="RESPONSE_REGULATORY"/>
    <property type="match status" value="1"/>
</dbReference>
<feature type="modified residue" description="4-aspartylphosphate" evidence="5">
    <location>
        <position position="651"/>
    </location>
</feature>
<dbReference type="SMART" id="SM00388">
    <property type="entry name" value="HisKA"/>
    <property type="match status" value="1"/>
</dbReference>
<dbReference type="Gene3D" id="1.10.287.130">
    <property type="match status" value="1"/>
</dbReference>
<evidence type="ECO:0000259" key="6">
    <source>
        <dbReference type="PROSITE" id="PS50109"/>
    </source>
</evidence>
<evidence type="ECO:0000256" key="2">
    <source>
        <dbReference type="ARBA" id="ARBA00012438"/>
    </source>
</evidence>
<comment type="caution">
    <text evidence="8">The sequence shown here is derived from an EMBL/GenBank/DDBJ whole genome shotgun (WGS) entry which is preliminary data.</text>
</comment>
<dbReference type="InterPro" id="IPR004358">
    <property type="entry name" value="Sig_transdc_His_kin-like_C"/>
</dbReference>
<feature type="domain" description="Response regulatory" evidence="7">
    <location>
        <begin position="601"/>
        <end position="718"/>
    </location>
</feature>
<dbReference type="InterPro" id="IPR003661">
    <property type="entry name" value="HisK_dim/P_dom"/>
</dbReference>
<evidence type="ECO:0000256" key="1">
    <source>
        <dbReference type="ARBA" id="ARBA00000085"/>
    </source>
</evidence>
<dbReference type="Gene3D" id="3.30.565.10">
    <property type="entry name" value="Histidine kinase-like ATPase, C-terminal domain"/>
    <property type="match status" value="1"/>
</dbReference>
<dbReference type="CDD" id="cd00082">
    <property type="entry name" value="HisKA"/>
    <property type="match status" value="1"/>
</dbReference>
<dbReference type="SUPFAM" id="SSF47384">
    <property type="entry name" value="Homodimeric domain of signal transducing histidine kinase"/>
    <property type="match status" value="1"/>
</dbReference>
<dbReference type="PANTHER" id="PTHR45339:SF1">
    <property type="entry name" value="HYBRID SIGNAL TRANSDUCTION HISTIDINE KINASE J"/>
    <property type="match status" value="1"/>
</dbReference>
<dbReference type="AlphaFoldDB" id="A0A916J2P4"/>
<dbReference type="SUPFAM" id="SSF55874">
    <property type="entry name" value="ATPase domain of HSP90 chaperone/DNA topoisomerase II/histidine kinase"/>
    <property type="match status" value="1"/>
</dbReference>
<keyword evidence="9" id="KW-1185">Reference proteome</keyword>
<dbReference type="RefSeq" id="WP_220634912.1">
    <property type="nucleotide sequence ID" value="NZ_CAJQUM010000001.1"/>
</dbReference>
<keyword evidence="3 5" id="KW-0597">Phosphoprotein</keyword>
<dbReference type="GO" id="GO:0000155">
    <property type="term" value="F:phosphorelay sensor kinase activity"/>
    <property type="evidence" value="ECO:0007669"/>
    <property type="project" value="InterPro"/>
</dbReference>
<accession>A0A916J2P4</accession>
<dbReference type="InterPro" id="IPR003594">
    <property type="entry name" value="HATPase_dom"/>
</dbReference>
<gene>
    <name evidence="8" type="ORF">GTOL_10768</name>
</gene>
<proteinExistence type="predicted"/>
<evidence type="ECO:0000313" key="8">
    <source>
        <dbReference type="EMBL" id="CAG4882886.1"/>
    </source>
</evidence>
<evidence type="ECO:0000256" key="5">
    <source>
        <dbReference type="PROSITE-ProRule" id="PRU00169"/>
    </source>
</evidence>
<dbReference type="SMART" id="SM00448">
    <property type="entry name" value="REC"/>
    <property type="match status" value="1"/>
</dbReference>
<evidence type="ECO:0000313" key="9">
    <source>
        <dbReference type="Proteomes" id="UP000742786"/>
    </source>
</evidence>
<comment type="catalytic activity">
    <reaction evidence="1">
        <text>ATP + protein L-histidine = ADP + protein N-phospho-L-histidine.</text>
        <dbReference type="EC" id="2.7.13.3"/>
    </reaction>
</comment>
<evidence type="ECO:0000259" key="7">
    <source>
        <dbReference type="PROSITE" id="PS50110"/>
    </source>
</evidence>
<evidence type="ECO:0000256" key="3">
    <source>
        <dbReference type="ARBA" id="ARBA00022553"/>
    </source>
</evidence>
<dbReference type="InterPro" id="IPR005467">
    <property type="entry name" value="His_kinase_dom"/>
</dbReference>
<dbReference type="Pfam" id="PF02518">
    <property type="entry name" value="HATPase_c"/>
    <property type="match status" value="1"/>
</dbReference>
<dbReference type="Proteomes" id="UP000742786">
    <property type="component" value="Unassembled WGS sequence"/>
</dbReference>
<name>A0A916J2P4_9PROT</name>
<protein>
    <recommendedName>
        <fullName evidence="2">histidine kinase</fullName>
        <ecNumber evidence="2">2.7.13.3</ecNumber>
    </recommendedName>
</protein>
<dbReference type="InterPro" id="IPR036097">
    <property type="entry name" value="HisK_dim/P_sf"/>
</dbReference>
<keyword evidence="8" id="KW-0808">Transferase</keyword>
<organism evidence="8 9">
    <name type="scientific">Georgfuchsia toluolica</name>
    <dbReference type="NCBI Taxonomy" id="424218"/>
    <lineage>
        <taxon>Bacteria</taxon>
        <taxon>Pseudomonadati</taxon>
        <taxon>Pseudomonadota</taxon>
        <taxon>Betaproteobacteria</taxon>
        <taxon>Nitrosomonadales</taxon>
        <taxon>Sterolibacteriaceae</taxon>
        <taxon>Georgfuchsia</taxon>
    </lineage>
</organism>
<sequence>MSNLLFDAAPTVGHEIDNHGQIKVKSETKRRQLVHGSRCPHQADFLISVSQELLPSLNGILMLAKLLAENSDNNLSPAEIDYAQTIYSSGTHLQSLIYNMIDLAKIESGIFELKVEAERFTDLHNYFVRTFSQVAQDKDLSFDVELVPGLPAAIYTDGKRLRQILDNLLSNAFKSTKQGGVTLRIAPAEFDRIPTVARSSSLNKWVEFSVTDTGTGISESKQRSIVETFHKTDSSISHECSCAGLGLSICGDLMRLLDGEIRLSSTEGMGSCFTLYLPLPDDRVAADKRILPISAAPHIQRETLYGTTEASSMLAAQPRPYLGPKSRRSDDGVVLIAESDAQTASLMQDLVRSNGYRGEVATNLGKLQGLIGKITIDAIILGMNPGETDAWAVFHELKNNPATRRVPISMINLNGDIHKCLQIGGLHSSNDDCVIEPAIMAATPQATLARMSAAAGRPIRKLLVANAVQSQRSTAGVVPWRLKDMEVVVLGTGALVVDALLHGNFDGMVVGASLLDMSTDDLMNRVMATDLPTDLTIAMVGVESKPWGSSTEIAILKRQNEFSDVLAETTQFLRRAMGHHPSARQDMLFERQTQTAELAGRKVLIIDDICNIYAITGVLEQQGMIVLHAENSTEGIEVLCSNPDTDFVLVDTAVPGLDSHDMIGIIRGIEGFKLLPIIAVVDKVMPGYRWECIEAGASDTIDKPVNVEQLLSLLRGWLAKVR</sequence>
<evidence type="ECO:0000256" key="4">
    <source>
        <dbReference type="ARBA" id="ARBA00023012"/>
    </source>
</evidence>
<dbReference type="EMBL" id="CAJQUM010000001">
    <property type="protein sequence ID" value="CAG4882886.1"/>
    <property type="molecule type" value="Genomic_DNA"/>
</dbReference>
<keyword evidence="4" id="KW-0902">Two-component regulatory system</keyword>
<dbReference type="Pfam" id="PF00072">
    <property type="entry name" value="Response_reg"/>
    <property type="match status" value="1"/>
</dbReference>
<dbReference type="EC" id="2.7.13.3" evidence="2"/>
<reference evidence="8" key="1">
    <citation type="submission" date="2021-04" db="EMBL/GenBank/DDBJ databases">
        <authorList>
            <person name="Hornung B."/>
        </authorList>
    </citation>
    <scope>NUCLEOTIDE SEQUENCE</scope>
    <source>
        <strain evidence="8">G5G6</strain>
    </source>
</reference>
<dbReference type="PROSITE" id="PS50109">
    <property type="entry name" value="HIS_KIN"/>
    <property type="match status" value="1"/>
</dbReference>
<dbReference type="PRINTS" id="PR00344">
    <property type="entry name" value="BCTRLSENSOR"/>
</dbReference>